<evidence type="ECO:0000313" key="2">
    <source>
        <dbReference type="EMBL" id="CAH7669204.1"/>
    </source>
</evidence>
<dbReference type="Proteomes" id="UP001153365">
    <property type="component" value="Unassembled WGS sequence"/>
</dbReference>
<dbReference type="EMBL" id="CALTRL010000667">
    <property type="protein sequence ID" value="CAH7669204.1"/>
    <property type="molecule type" value="Genomic_DNA"/>
</dbReference>
<gene>
    <name evidence="2" type="ORF">PPACK8108_LOCUS3785</name>
</gene>
<keyword evidence="1" id="KW-0472">Membrane</keyword>
<keyword evidence="3" id="KW-1185">Reference proteome</keyword>
<comment type="caution">
    <text evidence="2">The sequence shown here is derived from an EMBL/GenBank/DDBJ whole genome shotgun (WGS) entry which is preliminary data.</text>
</comment>
<name>A0AAV0ANC2_PHAPC</name>
<reference evidence="2" key="1">
    <citation type="submission" date="2022-06" db="EMBL/GenBank/DDBJ databases">
        <authorList>
            <consortium name="SYNGENTA / RWTH Aachen University"/>
        </authorList>
    </citation>
    <scope>NUCLEOTIDE SEQUENCE</scope>
</reference>
<feature type="transmembrane region" description="Helical" evidence="1">
    <location>
        <begin position="61"/>
        <end position="80"/>
    </location>
</feature>
<protein>
    <submittedName>
        <fullName evidence="2">Uncharacterized protein</fullName>
    </submittedName>
</protein>
<keyword evidence="1" id="KW-1133">Transmembrane helix</keyword>
<keyword evidence="1" id="KW-0812">Transmembrane</keyword>
<evidence type="ECO:0000313" key="3">
    <source>
        <dbReference type="Proteomes" id="UP001153365"/>
    </source>
</evidence>
<organism evidence="2 3">
    <name type="scientific">Phakopsora pachyrhizi</name>
    <name type="common">Asian soybean rust disease fungus</name>
    <dbReference type="NCBI Taxonomy" id="170000"/>
    <lineage>
        <taxon>Eukaryota</taxon>
        <taxon>Fungi</taxon>
        <taxon>Dikarya</taxon>
        <taxon>Basidiomycota</taxon>
        <taxon>Pucciniomycotina</taxon>
        <taxon>Pucciniomycetes</taxon>
        <taxon>Pucciniales</taxon>
        <taxon>Phakopsoraceae</taxon>
        <taxon>Phakopsora</taxon>
    </lineage>
</organism>
<dbReference type="AlphaFoldDB" id="A0AAV0ANC2"/>
<sequence>MCNNKCDKTNKFMCPKICPQECLEHFFYVLPIVLQTLLLCAPNSATNSSFMCPKECHKHCFYTPMLLIFFVFLAFPAFKVPCQALQRRK</sequence>
<accession>A0AAV0ANC2</accession>
<proteinExistence type="predicted"/>
<evidence type="ECO:0000256" key="1">
    <source>
        <dbReference type="SAM" id="Phobius"/>
    </source>
</evidence>